<dbReference type="Pfam" id="PF01244">
    <property type="entry name" value="Peptidase_M19"/>
    <property type="match status" value="1"/>
</dbReference>
<comment type="cofactor">
    <cofactor evidence="1">
        <name>Zn(2+)</name>
        <dbReference type="ChEBI" id="CHEBI:29105"/>
    </cofactor>
</comment>
<organism evidence="3 4">
    <name type="scientific">Temnothorax curvispinosus</name>
    <dbReference type="NCBI Taxonomy" id="300111"/>
    <lineage>
        <taxon>Eukaryota</taxon>
        <taxon>Metazoa</taxon>
        <taxon>Ecdysozoa</taxon>
        <taxon>Arthropoda</taxon>
        <taxon>Hexapoda</taxon>
        <taxon>Insecta</taxon>
        <taxon>Pterygota</taxon>
        <taxon>Neoptera</taxon>
        <taxon>Endopterygota</taxon>
        <taxon>Hymenoptera</taxon>
        <taxon>Apocrita</taxon>
        <taxon>Aculeata</taxon>
        <taxon>Formicoidea</taxon>
        <taxon>Formicidae</taxon>
        <taxon>Myrmicinae</taxon>
        <taxon>Temnothorax</taxon>
    </lineage>
</organism>
<feature type="non-terminal residue" evidence="4">
    <location>
        <position position="1"/>
    </location>
</feature>
<dbReference type="GO" id="GO:0098552">
    <property type="term" value="C:side of membrane"/>
    <property type="evidence" value="ECO:0007669"/>
    <property type="project" value="UniProtKB-KW"/>
</dbReference>
<dbReference type="GO" id="GO:0070573">
    <property type="term" value="F:metallodipeptidase activity"/>
    <property type="evidence" value="ECO:0007669"/>
    <property type="project" value="InterPro"/>
</dbReference>
<dbReference type="EC" id="3.4.13.19" evidence="1"/>
<reference evidence="4" key="1">
    <citation type="submission" date="2025-08" db="UniProtKB">
        <authorList>
            <consortium name="RefSeq"/>
        </authorList>
    </citation>
    <scope>IDENTIFICATION</scope>
    <source>
        <tissue evidence="4">Whole body</tissue>
    </source>
</reference>
<keyword evidence="1" id="KW-0336">GPI-anchor</keyword>
<dbReference type="GeneID" id="112457632"/>
<keyword evidence="1" id="KW-0482">Metalloprotease</keyword>
<keyword evidence="1" id="KW-1015">Disulfide bond</keyword>
<keyword evidence="3" id="KW-1185">Reference proteome</keyword>
<dbReference type="Gene3D" id="3.20.20.140">
    <property type="entry name" value="Metal-dependent hydrolases"/>
    <property type="match status" value="1"/>
</dbReference>
<dbReference type="InterPro" id="IPR008257">
    <property type="entry name" value="Pept_M19"/>
</dbReference>
<keyword evidence="1" id="KW-0479">Metal-binding</keyword>
<dbReference type="AlphaFoldDB" id="A0A6J1Q4I2"/>
<comment type="subunit">
    <text evidence="1">Homodimer; disulfide-linked.</text>
</comment>
<keyword evidence="1" id="KW-0862">Zinc</keyword>
<evidence type="ECO:0000313" key="3">
    <source>
        <dbReference type="Proteomes" id="UP000504618"/>
    </source>
</evidence>
<dbReference type="RefSeq" id="XP_024876573.1">
    <property type="nucleotide sequence ID" value="XM_025020805.1"/>
</dbReference>
<dbReference type="OrthoDB" id="445695at2759"/>
<keyword evidence="1" id="KW-0325">Glycoprotein</keyword>
<protein>
    <recommendedName>
        <fullName evidence="1">Dipeptidase</fullName>
        <ecNumber evidence="1">3.4.13.19</ecNumber>
    </recommendedName>
</protein>
<dbReference type="GO" id="GO:0046872">
    <property type="term" value="F:metal ion binding"/>
    <property type="evidence" value="ECO:0007669"/>
    <property type="project" value="UniProtKB-UniRule"/>
</dbReference>
<dbReference type="SUPFAM" id="SSF51556">
    <property type="entry name" value="Metallo-dependent hydrolases"/>
    <property type="match status" value="1"/>
</dbReference>
<gene>
    <name evidence="4" type="primary">LOC112457632</name>
</gene>
<evidence type="ECO:0000256" key="2">
    <source>
        <dbReference type="SAM" id="MobiDB-lite"/>
    </source>
</evidence>
<evidence type="ECO:0000256" key="1">
    <source>
        <dbReference type="RuleBase" id="RU341113"/>
    </source>
</evidence>
<dbReference type="PANTHER" id="PTHR10443:SF47">
    <property type="entry name" value="DIPEPTIDASE"/>
    <property type="match status" value="1"/>
</dbReference>
<evidence type="ECO:0000313" key="4">
    <source>
        <dbReference type="RefSeq" id="XP_024876573.1"/>
    </source>
</evidence>
<keyword evidence="1" id="KW-0378">Hydrolase</keyword>
<name>A0A6J1Q4I2_9HYME</name>
<comment type="similarity">
    <text evidence="1">Belongs to the metallo-dependent hydrolases superfamily. Peptidase M19 family.</text>
</comment>
<feature type="region of interest" description="Disordered" evidence="2">
    <location>
        <begin position="1"/>
        <end position="21"/>
    </location>
</feature>
<keyword evidence="1" id="KW-0645">Protease</keyword>
<accession>A0A6J1Q4I2</accession>
<dbReference type="PROSITE" id="PS51365">
    <property type="entry name" value="RENAL_DIPEPTIDASE_2"/>
    <property type="match status" value="1"/>
</dbReference>
<comment type="catalytic activity">
    <reaction evidence="1">
        <text>an L-aminoacyl-L-amino acid + H2O = 2 an L-alpha-amino acid</text>
        <dbReference type="Rhea" id="RHEA:48940"/>
        <dbReference type="ChEBI" id="CHEBI:15377"/>
        <dbReference type="ChEBI" id="CHEBI:59869"/>
        <dbReference type="ChEBI" id="CHEBI:77460"/>
        <dbReference type="EC" id="3.4.13.19"/>
    </reaction>
</comment>
<dbReference type="Proteomes" id="UP000504618">
    <property type="component" value="Unplaced"/>
</dbReference>
<dbReference type="GO" id="GO:0006508">
    <property type="term" value="P:proteolysis"/>
    <property type="evidence" value="ECO:0007669"/>
    <property type="project" value="UniProtKB-KW"/>
</dbReference>
<comment type="subcellular location">
    <subcellularLocation>
        <location evidence="1">Membrane</location>
        <topology evidence="1">Lipid-anchor</topology>
        <topology evidence="1">GPI-anchor</topology>
    </subcellularLocation>
</comment>
<keyword evidence="1" id="KW-0224">Dipeptidase</keyword>
<keyword evidence="1" id="KW-0449">Lipoprotein</keyword>
<keyword evidence="1" id="KW-0472">Membrane</keyword>
<sequence length="142" mass="15046">SRADSCSVDDPNSDAPSDFHSDGLSPFGKAVVRELNRLGMLVDLSHVSVRTMRDALAVTKAPVIFSHSAAKALCNSSSNVPDDVLRNLSLNGGLVMVSFDSAHLSCSDKASMYDIIAHINHIRRTAGVNHVGLGAGYDGILR</sequence>
<proteinExistence type="inferred from homology"/>
<dbReference type="InterPro" id="IPR032466">
    <property type="entry name" value="Metal_Hydrolase"/>
</dbReference>
<dbReference type="PANTHER" id="PTHR10443">
    <property type="entry name" value="MICROSOMAL DIPEPTIDASE"/>
    <property type="match status" value="1"/>
</dbReference>